<sequence length="212" mass="24377">MELNGNVEAPVEIRILIPDEVEADRSLQIDKDPKLRLLLRDWEKNYKVARERIEKKETRTINAKAELYQMLGFYSVFQGVVLTALAQSNTLYCLSSWAPASLSLLASAVTVVSVHYKLTNYSRLKVALKDERTNAVDLLDQILELKNKGDEFDFSWLKGEYERRKSRKKSRKVEGLKPRYYWLVVLPLVLFSLIILACCFFVLCGPGSRNLS</sequence>
<feature type="transmembrane region" description="Helical" evidence="1">
    <location>
        <begin position="180"/>
        <end position="203"/>
    </location>
</feature>
<organism evidence="2 3">
    <name type="scientific">Sphagnum jensenii</name>
    <dbReference type="NCBI Taxonomy" id="128206"/>
    <lineage>
        <taxon>Eukaryota</taxon>
        <taxon>Viridiplantae</taxon>
        <taxon>Streptophyta</taxon>
        <taxon>Embryophyta</taxon>
        <taxon>Bryophyta</taxon>
        <taxon>Sphagnophytina</taxon>
        <taxon>Sphagnopsida</taxon>
        <taxon>Sphagnales</taxon>
        <taxon>Sphagnaceae</taxon>
        <taxon>Sphagnum</taxon>
    </lineage>
</organism>
<keyword evidence="1" id="KW-0472">Membrane</keyword>
<evidence type="ECO:0000313" key="3">
    <source>
        <dbReference type="Proteomes" id="UP001497444"/>
    </source>
</evidence>
<protein>
    <recommendedName>
        <fullName evidence="4">SMODS and SLOG-associating 2TM effector domain-containing protein</fullName>
    </recommendedName>
</protein>
<feature type="transmembrane region" description="Helical" evidence="1">
    <location>
        <begin position="97"/>
        <end position="116"/>
    </location>
</feature>
<evidence type="ECO:0000256" key="1">
    <source>
        <dbReference type="SAM" id="Phobius"/>
    </source>
</evidence>
<dbReference type="PANTHER" id="PTHR33287:SF11">
    <property type="entry name" value="OS03G0778400 PROTEIN"/>
    <property type="match status" value="1"/>
</dbReference>
<keyword evidence="1" id="KW-1133">Transmembrane helix</keyword>
<dbReference type="Proteomes" id="UP001497444">
    <property type="component" value="Chromosome 6"/>
</dbReference>
<keyword evidence="3" id="KW-1185">Reference proteome</keyword>
<reference evidence="2" key="1">
    <citation type="submission" date="2024-02" db="EMBL/GenBank/DDBJ databases">
        <authorList>
            <consortium name="ELIXIR-Norway"/>
            <consortium name="Elixir Norway"/>
        </authorList>
    </citation>
    <scope>NUCLEOTIDE SEQUENCE</scope>
</reference>
<gene>
    <name evidence="2" type="ORF">CSSPJE1EN1_LOCUS20867</name>
</gene>
<name>A0ABP0X8F4_9BRYO</name>
<feature type="transmembrane region" description="Helical" evidence="1">
    <location>
        <begin position="65"/>
        <end position="85"/>
    </location>
</feature>
<evidence type="ECO:0000313" key="2">
    <source>
        <dbReference type="EMBL" id="CAK9275389.1"/>
    </source>
</evidence>
<dbReference type="EMBL" id="OZ020101">
    <property type="protein sequence ID" value="CAK9275389.1"/>
    <property type="molecule type" value="Genomic_DNA"/>
</dbReference>
<keyword evidence="1" id="KW-0812">Transmembrane</keyword>
<dbReference type="PANTHER" id="PTHR33287">
    <property type="entry name" value="OS03G0453550 PROTEIN"/>
    <property type="match status" value="1"/>
</dbReference>
<accession>A0ABP0X8F4</accession>
<evidence type="ECO:0008006" key="4">
    <source>
        <dbReference type="Google" id="ProtNLM"/>
    </source>
</evidence>
<proteinExistence type="predicted"/>